<dbReference type="Gene3D" id="3.60.15.10">
    <property type="entry name" value="Ribonuclease Z/Hydroxyacylglutathione hydrolase-like"/>
    <property type="match status" value="1"/>
</dbReference>
<dbReference type="EMBL" id="JACHFD010000013">
    <property type="protein sequence ID" value="MBB5352551.1"/>
    <property type="molecule type" value="Genomic_DNA"/>
</dbReference>
<gene>
    <name evidence="2" type="ORF">HNR46_002797</name>
</gene>
<dbReference type="Pfam" id="PF12706">
    <property type="entry name" value="Lactamase_B_2"/>
    <property type="match status" value="1"/>
</dbReference>
<dbReference type="GO" id="GO:0005737">
    <property type="term" value="C:cytoplasm"/>
    <property type="evidence" value="ECO:0007669"/>
    <property type="project" value="TreeGrafter"/>
</dbReference>
<dbReference type="InterPro" id="IPR036866">
    <property type="entry name" value="RibonucZ/Hydroxyglut_hydro"/>
</dbReference>
<dbReference type="PANTHER" id="PTHR15032:SF4">
    <property type="entry name" value="N-ACYL-PHOSPHATIDYLETHANOLAMINE-HYDROLYZING PHOSPHOLIPASE D"/>
    <property type="match status" value="1"/>
</dbReference>
<comment type="caution">
    <text evidence="2">The sequence shown here is derived from an EMBL/GenBank/DDBJ whole genome shotgun (WGS) entry which is preliminary data.</text>
</comment>
<dbReference type="EC" id="3.1.4.54" evidence="2"/>
<reference evidence="2 3" key="1">
    <citation type="submission" date="2020-08" db="EMBL/GenBank/DDBJ databases">
        <title>Genomic Encyclopedia of Type Strains, Phase IV (KMG-IV): sequencing the most valuable type-strain genomes for metagenomic binning, comparative biology and taxonomic classification.</title>
        <authorList>
            <person name="Goeker M."/>
        </authorList>
    </citation>
    <scope>NUCLEOTIDE SEQUENCE [LARGE SCALE GENOMIC DNA]</scope>
    <source>
        <strain evidence="2 3">YC6886</strain>
    </source>
</reference>
<dbReference type="RefSeq" id="WP_184019680.1">
    <property type="nucleotide sequence ID" value="NZ_JACHFD010000013.1"/>
</dbReference>
<keyword evidence="3" id="KW-1185">Reference proteome</keyword>
<evidence type="ECO:0000313" key="3">
    <source>
        <dbReference type="Proteomes" id="UP000557717"/>
    </source>
</evidence>
<proteinExistence type="predicted"/>
<protein>
    <submittedName>
        <fullName evidence="2">N-acyl-phosphatidylethanolamine-hydrolyzing phospholipase D</fullName>
        <ecNumber evidence="2">3.1.4.54</ecNumber>
    </submittedName>
</protein>
<organism evidence="2 3">
    <name type="scientific">Haloferula luteola</name>
    <dbReference type="NCBI Taxonomy" id="595692"/>
    <lineage>
        <taxon>Bacteria</taxon>
        <taxon>Pseudomonadati</taxon>
        <taxon>Verrucomicrobiota</taxon>
        <taxon>Verrucomicrobiia</taxon>
        <taxon>Verrucomicrobiales</taxon>
        <taxon>Verrucomicrobiaceae</taxon>
        <taxon>Haloferula</taxon>
    </lineage>
</organism>
<dbReference type="GO" id="GO:0070290">
    <property type="term" value="F:N-acylphosphatidylethanolamine-specific phospholipase D activity"/>
    <property type="evidence" value="ECO:0007669"/>
    <property type="project" value="UniProtKB-EC"/>
</dbReference>
<dbReference type="Proteomes" id="UP000557717">
    <property type="component" value="Unassembled WGS sequence"/>
</dbReference>
<keyword evidence="2" id="KW-0378">Hydrolase</keyword>
<feature type="domain" description="Metallo-beta-lactamase" evidence="1">
    <location>
        <begin position="64"/>
        <end position="259"/>
    </location>
</feature>
<dbReference type="InterPro" id="IPR001279">
    <property type="entry name" value="Metallo-B-lactamas"/>
</dbReference>
<evidence type="ECO:0000313" key="2">
    <source>
        <dbReference type="EMBL" id="MBB5352551.1"/>
    </source>
</evidence>
<name>A0A840VIL9_9BACT</name>
<evidence type="ECO:0000259" key="1">
    <source>
        <dbReference type="Pfam" id="PF12706"/>
    </source>
</evidence>
<dbReference type="PANTHER" id="PTHR15032">
    <property type="entry name" value="N-ACYL-PHOSPHATIDYLETHANOLAMINE-HYDROLYZING PHOSPHOLIPASE D"/>
    <property type="match status" value="1"/>
</dbReference>
<dbReference type="AlphaFoldDB" id="A0A840VIL9"/>
<sequence>MDDGAPSWREVLRWKLGRGPQDADEGAPDTPAEVVSWVRRPLPDTGWRVSWLGHASFLLEGQGRRLLIDPVFSDFCAPLPLPSMKRLSPPPCSVEALGEVDAVLLTHTHYDHLDLPTLRHFRGSMMVVPTGYAGWMQRRGFESVRELGWWDEMELFDGVSVKASPARHFSARTPFDRNPSGCCGYRIEGGGVALWHAGDSGDAPIFDEVGERWGPVDFGMIPIGAYSPRWFMSRVHLDPRQATRVFRVTRCRRAVGMHWGTFRLTDEPMGEPPLLLEREGIEGFFTGKVGESWWVGPLESMQSDAES</sequence>
<dbReference type="SUPFAM" id="SSF56281">
    <property type="entry name" value="Metallo-hydrolase/oxidoreductase"/>
    <property type="match status" value="1"/>
</dbReference>
<accession>A0A840VIL9</accession>